<dbReference type="AlphaFoldDB" id="A0A1L7I1Z3"/>
<name>A0A1L7I1Z3_9FLAO</name>
<sequence>MAKFLHSSKWILFGILSISVGLYPLLYFVIDRNFGLLSSKTQLLLTDFTWNFAFYGHIILGGIALLIGWMQFHSRLRKNRPRIHRNIGRVYLLAVLISGSCGLYIAQFATGGVSNQIAFSLSALIWLTTSMLAFTAIRKHHIRKHQEWMIYSYAICFSAVTLRIWLPLLIIVFGEFPKAYLMVGWLSWVPNLLVAYLFILRLRRKEQQPGMAA</sequence>
<dbReference type="Proteomes" id="UP000186230">
    <property type="component" value="Chromosome"/>
</dbReference>
<dbReference type="OrthoDB" id="6385003at2"/>
<gene>
    <name evidence="1" type="ORF">GRFL_0479</name>
</gene>
<dbReference type="RefSeq" id="WP_083645925.1">
    <property type="nucleotide sequence ID" value="NZ_AMRU01000003.1"/>
</dbReference>
<dbReference type="InterPro" id="IPR018750">
    <property type="entry name" value="DUF2306_membrane"/>
</dbReference>
<proteinExistence type="predicted"/>
<evidence type="ECO:0000313" key="1">
    <source>
        <dbReference type="EMBL" id="APU67203.1"/>
    </source>
</evidence>
<evidence type="ECO:0000313" key="2">
    <source>
        <dbReference type="Proteomes" id="UP000186230"/>
    </source>
</evidence>
<reference evidence="1 2" key="1">
    <citation type="submission" date="2016-07" db="EMBL/GenBank/DDBJ databases">
        <title>Multi-omics approach to identify versatile polysaccharide utilization systems of a marine flavobacterium Gramella flava.</title>
        <authorList>
            <person name="Tang K."/>
        </authorList>
    </citation>
    <scope>NUCLEOTIDE SEQUENCE [LARGE SCALE GENOMIC DNA]</scope>
    <source>
        <strain evidence="1 2">JLT2011</strain>
    </source>
</reference>
<dbReference type="KEGG" id="gfl:GRFL_0479"/>
<organism evidence="1 2">
    <name type="scientific">Christiangramia flava JLT2011</name>
    <dbReference type="NCBI Taxonomy" id="1229726"/>
    <lineage>
        <taxon>Bacteria</taxon>
        <taxon>Pseudomonadati</taxon>
        <taxon>Bacteroidota</taxon>
        <taxon>Flavobacteriia</taxon>
        <taxon>Flavobacteriales</taxon>
        <taxon>Flavobacteriaceae</taxon>
        <taxon>Christiangramia</taxon>
    </lineage>
</organism>
<protein>
    <submittedName>
        <fullName evidence="1">Membrane protein, putative</fullName>
    </submittedName>
</protein>
<keyword evidence="2" id="KW-1185">Reference proteome</keyword>
<dbReference type="EMBL" id="CP016359">
    <property type="protein sequence ID" value="APU67203.1"/>
    <property type="molecule type" value="Genomic_DNA"/>
</dbReference>
<dbReference type="Pfam" id="PF10067">
    <property type="entry name" value="DUF2306"/>
    <property type="match status" value="1"/>
</dbReference>
<accession>A0A1L7I1Z3</accession>